<reference evidence="6" key="1">
    <citation type="submission" date="2022-08" db="EMBL/GenBank/DDBJ databases">
        <authorList>
            <consortium name="DOE Joint Genome Institute"/>
            <person name="Min B."/>
            <person name="Riley R."/>
            <person name="Sierra-Patev S."/>
            <person name="Naranjo-Ortiz M."/>
            <person name="Looney B."/>
            <person name="Konkel Z."/>
            <person name="Slot J.C."/>
            <person name="Sakamoto Y."/>
            <person name="Steenwyk J.L."/>
            <person name="Rokas A."/>
            <person name="Carro J."/>
            <person name="Camarero S."/>
            <person name="Ferreira P."/>
            <person name="Molpeceres G."/>
            <person name="Ruiz-Duenas F.J."/>
            <person name="Serrano A."/>
            <person name="Henrissat B."/>
            <person name="Drula E."/>
            <person name="Hughes K.W."/>
            <person name="Mata J.L."/>
            <person name="Ishikawa N.K."/>
            <person name="Vargas-Isla R."/>
            <person name="Ushijima S."/>
            <person name="Smith C.A."/>
            <person name="Ahrendt S."/>
            <person name="Andreopoulos W."/>
            <person name="He G."/>
            <person name="Labutti K."/>
            <person name="Lipzen A."/>
            <person name="Ng V."/>
            <person name="Sandor L."/>
            <person name="Barry K."/>
            <person name="Martinez A.T."/>
            <person name="Xiao Y."/>
            <person name="Gibbons J.G."/>
            <person name="Terashima K."/>
            <person name="Hibbett D.S."/>
            <person name="Grigoriev I.V."/>
        </authorList>
    </citation>
    <scope>NUCLEOTIDE SEQUENCE</scope>
    <source>
        <strain evidence="6">Sp2 HRB7682 ss15</strain>
    </source>
</reference>
<keyword evidence="4" id="KW-0539">Nucleus</keyword>
<evidence type="ECO:0000313" key="6">
    <source>
        <dbReference type="EMBL" id="KAJ4485025.1"/>
    </source>
</evidence>
<proteinExistence type="inferred from homology"/>
<dbReference type="Proteomes" id="UP001150238">
    <property type="component" value="Unassembled WGS sequence"/>
</dbReference>
<evidence type="ECO:0000313" key="7">
    <source>
        <dbReference type="Proteomes" id="UP001150238"/>
    </source>
</evidence>
<dbReference type="InterPro" id="IPR010301">
    <property type="entry name" value="RRP1"/>
</dbReference>
<evidence type="ECO:0000256" key="1">
    <source>
        <dbReference type="ARBA" id="ARBA00004123"/>
    </source>
</evidence>
<dbReference type="EMBL" id="JANVFS010000011">
    <property type="protein sequence ID" value="KAJ4485025.1"/>
    <property type="molecule type" value="Genomic_DNA"/>
</dbReference>
<comment type="similarity">
    <text evidence="2">Belongs to the RRP1 family.</text>
</comment>
<reference evidence="6" key="2">
    <citation type="journal article" date="2023" name="Proc. Natl. Acad. Sci. U.S.A.">
        <title>A global phylogenomic analysis of the shiitake genus Lentinula.</title>
        <authorList>
            <person name="Sierra-Patev S."/>
            <person name="Min B."/>
            <person name="Naranjo-Ortiz M."/>
            <person name="Looney B."/>
            <person name="Konkel Z."/>
            <person name="Slot J.C."/>
            <person name="Sakamoto Y."/>
            <person name="Steenwyk J.L."/>
            <person name="Rokas A."/>
            <person name="Carro J."/>
            <person name="Camarero S."/>
            <person name="Ferreira P."/>
            <person name="Molpeceres G."/>
            <person name="Ruiz-Duenas F.J."/>
            <person name="Serrano A."/>
            <person name="Henrissat B."/>
            <person name="Drula E."/>
            <person name="Hughes K.W."/>
            <person name="Mata J.L."/>
            <person name="Ishikawa N.K."/>
            <person name="Vargas-Isla R."/>
            <person name="Ushijima S."/>
            <person name="Smith C.A."/>
            <person name="Donoghue J."/>
            <person name="Ahrendt S."/>
            <person name="Andreopoulos W."/>
            <person name="He G."/>
            <person name="LaButti K."/>
            <person name="Lipzen A."/>
            <person name="Ng V."/>
            <person name="Riley R."/>
            <person name="Sandor L."/>
            <person name="Barry K."/>
            <person name="Martinez A.T."/>
            <person name="Xiao Y."/>
            <person name="Gibbons J.G."/>
            <person name="Terashima K."/>
            <person name="Grigoriev I.V."/>
            <person name="Hibbett D."/>
        </authorList>
    </citation>
    <scope>NUCLEOTIDE SEQUENCE</scope>
    <source>
        <strain evidence="6">Sp2 HRB7682 ss15</strain>
    </source>
</reference>
<comment type="subcellular location">
    <subcellularLocation>
        <location evidence="1">Nucleus</location>
    </subcellularLocation>
</comment>
<dbReference type="GO" id="GO:0006364">
    <property type="term" value="P:rRNA processing"/>
    <property type="evidence" value="ECO:0007669"/>
    <property type="project" value="UniProtKB-KW"/>
</dbReference>
<dbReference type="AlphaFoldDB" id="A0A9W9DTU7"/>
<name>A0A9W9DTU7_9AGAR</name>
<sequence length="326" mass="37188">MPAKSSSSSSVPPLNKYLASTEKKTRDKAIKTLSVFLSDETRDELPKSEMTRLWKGIFYCFWMSDKPLVQQALASELAELVLTTTNSSSKLSFLNGFWETMVREWNGIDRLRLDKYLMLVRRFVNVSFRVLIRQDWDLKICQEYNTILSHQDGPLCASDGRVPVGLVYHIADVYLEELEKALRSSTRDTIKPVPLALILSPFFNLAAQTPVGTIYQHLQSSLFDPLLLSCSSSKVTSEDENDGETRARKRRRVNDGSSDMYPSLISNACLDDASIEVKLPVSDLRKKILRRLFEVASQAETRDANRRKIYALWKAENDDEDDTDEE</sequence>
<evidence type="ECO:0000256" key="4">
    <source>
        <dbReference type="ARBA" id="ARBA00023242"/>
    </source>
</evidence>
<gene>
    <name evidence="6" type="ORF">C8J55DRAFT_535317</name>
</gene>
<dbReference type="PANTHER" id="PTHR13026:SF0">
    <property type="entry name" value="RIBOSOMAL RNA PROCESSING 1B"/>
    <property type="match status" value="1"/>
</dbReference>
<dbReference type="GO" id="GO:0030688">
    <property type="term" value="C:preribosome, small subunit precursor"/>
    <property type="evidence" value="ECO:0007669"/>
    <property type="project" value="InterPro"/>
</dbReference>
<organism evidence="6 7">
    <name type="scientific">Lentinula lateritia</name>
    <dbReference type="NCBI Taxonomy" id="40482"/>
    <lineage>
        <taxon>Eukaryota</taxon>
        <taxon>Fungi</taxon>
        <taxon>Dikarya</taxon>
        <taxon>Basidiomycota</taxon>
        <taxon>Agaricomycotina</taxon>
        <taxon>Agaricomycetes</taxon>
        <taxon>Agaricomycetidae</taxon>
        <taxon>Agaricales</taxon>
        <taxon>Marasmiineae</taxon>
        <taxon>Omphalotaceae</taxon>
        <taxon>Lentinula</taxon>
    </lineage>
</organism>
<protein>
    <submittedName>
        <fullName evidence="6">Nop52-domain-containing protein</fullName>
    </submittedName>
</protein>
<keyword evidence="3" id="KW-0698">rRNA processing</keyword>
<evidence type="ECO:0000256" key="5">
    <source>
        <dbReference type="SAM" id="MobiDB-lite"/>
    </source>
</evidence>
<evidence type="ECO:0000256" key="2">
    <source>
        <dbReference type="ARBA" id="ARBA00006374"/>
    </source>
</evidence>
<feature type="region of interest" description="Disordered" evidence="5">
    <location>
        <begin position="234"/>
        <end position="259"/>
    </location>
</feature>
<dbReference type="GO" id="GO:0005634">
    <property type="term" value="C:nucleus"/>
    <property type="evidence" value="ECO:0007669"/>
    <property type="project" value="UniProtKB-SubCell"/>
</dbReference>
<evidence type="ECO:0000256" key="3">
    <source>
        <dbReference type="ARBA" id="ARBA00022552"/>
    </source>
</evidence>
<dbReference type="Pfam" id="PF05997">
    <property type="entry name" value="Nop52"/>
    <property type="match status" value="1"/>
</dbReference>
<dbReference type="PANTHER" id="PTHR13026">
    <property type="entry name" value="NNP-1 PROTEIN NOVEL NUCLEAR PROTEIN 1 NOP52"/>
    <property type="match status" value="1"/>
</dbReference>
<accession>A0A9W9DTU7</accession>
<comment type="caution">
    <text evidence="6">The sequence shown here is derived from an EMBL/GenBank/DDBJ whole genome shotgun (WGS) entry which is preliminary data.</text>
</comment>